<evidence type="ECO:0000256" key="1">
    <source>
        <dbReference type="SAM" id="SignalP"/>
    </source>
</evidence>
<accession>A0AAW4NPT6</accession>
<dbReference type="EMBL" id="JAHXRF010000022">
    <property type="protein sequence ID" value="MBW4866800.1"/>
    <property type="molecule type" value="Genomic_DNA"/>
</dbReference>
<gene>
    <name evidence="3" type="ORF">KZY68_12490</name>
</gene>
<feature type="chain" id="PRO_5043442279" evidence="1">
    <location>
        <begin position="27"/>
        <end position="936"/>
    </location>
</feature>
<dbReference type="Pfam" id="PF14905">
    <property type="entry name" value="OMP_b-brl_3"/>
    <property type="match status" value="1"/>
</dbReference>
<dbReference type="AlphaFoldDB" id="A0AAW4NPT6"/>
<evidence type="ECO:0000259" key="2">
    <source>
        <dbReference type="Pfam" id="PF14905"/>
    </source>
</evidence>
<evidence type="ECO:0000313" key="3">
    <source>
        <dbReference type="EMBL" id="MBW4866800.1"/>
    </source>
</evidence>
<name>A0AAW4NPT6_9BACT</name>
<organism evidence="3 4">
    <name type="scientific">Segatella salivae</name>
    <dbReference type="NCBI Taxonomy" id="228604"/>
    <lineage>
        <taxon>Bacteria</taxon>
        <taxon>Pseudomonadati</taxon>
        <taxon>Bacteroidota</taxon>
        <taxon>Bacteroidia</taxon>
        <taxon>Bacteroidales</taxon>
        <taxon>Prevotellaceae</taxon>
        <taxon>Segatella</taxon>
    </lineage>
</organism>
<protein>
    <submittedName>
        <fullName evidence="3">Outer membrane beta-barrel protein</fullName>
    </submittedName>
</protein>
<feature type="signal peptide" evidence="1">
    <location>
        <begin position="1"/>
        <end position="26"/>
    </location>
</feature>
<dbReference type="Proteomes" id="UP001196873">
    <property type="component" value="Unassembled WGS sequence"/>
</dbReference>
<keyword evidence="1" id="KW-0732">Signal</keyword>
<dbReference type="InterPro" id="IPR041700">
    <property type="entry name" value="OMP_b-brl_3"/>
</dbReference>
<evidence type="ECO:0000313" key="4">
    <source>
        <dbReference type="Proteomes" id="UP001196873"/>
    </source>
</evidence>
<reference evidence="3" key="1">
    <citation type="submission" date="2021-07" db="EMBL/GenBank/DDBJ databases">
        <title>Genomic diversity and antimicrobial resistance of Prevotella spp. isolated from chronic lung disease airways.</title>
        <authorList>
            <person name="Webb K.A."/>
            <person name="Olagoke O.S."/>
            <person name="Baird T."/>
            <person name="Neill J."/>
            <person name="Pham A."/>
            <person name="Wells T.J."/>
            <person name="Ramsay K.A."/>
            <person name="Bell S.C."/>
            <person name="Sarovich D.S."/>
            <person name="Price E.P."/>
        </authorList>
    </citation>
    <scope>NUCLEOTIDE SEQUENCE</scope>
    <source>
        <strain evidence="3">SCHI0047.S.3</strain>
    </source>
</reference>
<sequence>MRKPMKQLLKPLFLVLLCVWSLSLHADVFKGIVIDAETRQPLSGVTIKAVQSGQGSDNWTITNDYTSDSLGHFVAEVWMEGRIAFTFSSIGYHSTRIVDYSYGMESSDSVDMGTIALHPTAIMLQKVQVSAKMPRITMSGDTVVFHPEAFKLEEGDRLDVLIRKLPGVEQRNGQLFWNGKPIRLKMNGKDVFGGGSIIGQLPVVAADKIKLYEKQSELAKHTGNDDGDGQQVLDIQVKPNFLDKWFGFASTDLRTKREYQVQLSASRLSDKNPVMAYGNLNNENYATAYGQSWATMWPIDYYGRNQYGTVNYQHNWQLKGGKEDTENYINFGPSMAHRDGWGTDVESTDYFLPGQQRSFSLMNNAHKNHELVPSFNSEGSFYTDKKNQFSYNLMLEFTKGNRHNETHRAQFDDDPYQFADNPLAESGTAPFGSPLYQHLTMRDDSHVDTRTKQTNLHLDMHWAHFLGEKGRYGLGTSTTYKDDFSRMSSRRDVSSPHGLNYQMWQYGHNSGVDWQSSLSENLSYWFDKNFMVEVTNETEYKYLRHRNHFYADTDAFYVVGDRPTTLDPANSLLEHTRLWKNNVKLGTLLKFNKKLMLKSNLSWISQRETTNYLRGRLDTVARRVSNIFNPEVKLQWKNGRRASFDLSWLYETKLPELLSTLDYEDSTDPLYITMGNARLKREHDYLFELRHHRLFPRLQLNLMLKLSYGHTINPVVSAFCYNPSTGVYRTKPMNTPSHNRYNAELDYDQGLGISWRLHNKMTAEWARSYGYLLATNFNQPLHLNPLSRFTYKDNMELSYEKQSLSVKPYVEFTYNRYRYQASTINNSDLIRCDFGLKTVYTKDHFEFVSNVHDLFRSGYLMREFNGHRWLWDIDVMYKMLKNKAAIILKVADIFNRDTSFSNVSEAYSRTEKWHDTNHRYISISFGYQLDPKPQHK</sequence>
<comment type="caution">
    <text evidence="3">The sequence shown here is derived from an EMBL/GenBank/DDBJ whole genome shotgun (WGS) entry which is preliminary data.</text>
</comment>
<proteinExistence type="predicted"/>
<feature type="domain" description="Outer membrane protein beta-barrel" evidence="2">
    <location>
        <begin position="622"/>
        <end position="859"/>
    </location>
</feature>